<evidence type="ECO:0000256" key="2">
    <source>
        <dbReference type="ARBA" id="ARBA00022723"/>
    </source>
</evidence>
<dbReference type="Pfam" id="PF00067">
    <property type="entry name" value="p450"/>
    <property type="match status" value="1"/>
</dbReference>
<dbReference type="FunFam" id="1.10.630.10:FF:000024">
    <property type="entry name" value="Allene oxide synthase, chloroplastic"/>
    <property type="match status" value="1"/>
</dbReference>
<name>A0A9E8YTG3_PLAAC</name>
<evidence type="ECO:0000256" key="1">
    <source>
        <dbReference type="ARBA" id="ARBA00022617"/>
    </source>
</evidence>
<dbReference type="EMBL" id="OM638588">
    <property type="protein sequence ID" value="WAK28970.1"/>
    <property type="molecule type" value="mRNA"/>
</dbReference>
<evidence type="ECO:0000313" key="7">
    <source>
        <dbReference type="EMBL" id="WAK28970.1"/>
    </source>
</evidence>
<evidence type="ECO:0000256" key="4">
    <source>
        <dbReference type="ARBA" id="ARBA00023239"/>
    </source>
</evidence>
<dbReference type="AlphaFoldDB" id="A0A9E8YTG3"/>
<keyword evidence="2 5" id="KW-0479">Metal-binding</keyword>
<reference evidence="7" key="1">
    <citation type="submission" date="2022-02" db="EMBL/GenBank/DDBJ databases">
        <authorList>
            <person name="Tian F."/>
            <person name="Li J."/>
            <person name="Li F."/>
            <person name="Tong Y."/>
        </authorList>
    </citation>
    <scope>NUCLEOTIDE SEQUENCE</scope>
</reference>
<feature type="region of interest" description="Disordered" evidence="6">
    <location>
        <begin position="1"/>
        <end position="26"/>
    </location>
</feature>
<dbReference type="PANTHER" id="PTHR24286">
    <property type="entry name" value="CYTOCHROME P450 26"/>
    <property type="match status" value="1"/>
</dbReference>
<proteinExistence type="evidence at transcript level"/>
<feature type="binding site" description="axial binding residue" evidence="5">
    <location>
        <position position="444"/>
    </location>
    <ligand>
        <name>heme</name>
        <dbReference type="ChEBI" id="CHEBI:30413"/>
    </ligand>
    <ligandPart>
        <name>Fe</name>
        <dbReference type="ChEBI" id="CHEBI:18248"/>
    </ligandPart>
</feature>
<dbReference type="InterPro" id="IPR001128">
    <property type="entry name" value="Cyt_P450"/>
</dbReference>
<gene>
    <name evidence="7" type="primary">CYP74A</name>
</gene>
<dbReference type="GO" id="GO:0016705">
    <property type="term" value="F:oxidoreductase activity, acting on paired donors, with incorporation or reduction of molecular oxygen"/>
    <property type="evidence" value="ECO:0007669"/>
    <property type="project" value="InterPro"/>
</dbReference>
<dbReference type="CDD" id="cd11071">
    <property type="entry name" value="CYP74"/>
    <property type="match status" value="1"/>
</dbReference>
<comment type="cofactor">
    <cofactor evidence="5">
        <name>heme</name>
        <dbReference type="ChEBI" id="CHEBI:30413"/>
    </cofactor>
</comment>
<evidence type="ECO:0000256" key="3">
    <source>
        <dbReference type="ARBA" id="ARBA00023004"/>
    </source>
</evidence>
<feature type="compositionally biased region" description="Low complexity" evidence="6">
    <location>
        <begin position="1"/>
        <end position="12"/>
    </location>
</feature>
<dbReference type="GO" id="GO:0016125">
    <property type="term" value="P:sterol metabolic process"/>
    <property type="evidence" value="ECO:0007669"/>
    <property type="project" value="TreeGrafter"/>
</dbReference>
<dbReference type="GO" id="GO:0005506">
    <property type="term" value="F:iron ion binding"/>
    <property type="evidence" value="ECO:0007669"/>
    <property type="project" value="InterPro"/>
</dbReference>
<dbReference type="GO" id="GO:0020037">
    <property type="term" value="F:heme binding"/>
    <property type="evidence" value="ECO:0007669"/>
    <property type="project" value="InterPro"/>
</dbReference>
<dbReference type="InterPro" id="IPR002403">
    <property type="entry name" value="Cyt_P450_E_grp-IV"/>
</dbReference>
<organism evidence="7">
    <name type="scientific">Platanus acerifolia</name>
    <name type="common">London plane tree</name>
    <dbReference type="NCBI Taxonomy" id="140101"/>
    <lineage>
        <taxon>Eukaryota</taxon>
        <taxon>Viridiplantae</taxon>
        <taxon>Streptophyta</taxon>
        <taxon>Embryophyta</taxon>
        <taxon>Tracheophyta</taxon>
        <taxon>Spermatophyta</taxon>
        <taxon>Magnoliopsida</taxon>
        <taxon>Proteales</taxon>
        <taxon>Platanaceae</taxon>
        <taxon>Platanus</taxon>
    </lineage>
</organism>
<accession>A0A9E8YTG3</accession>
<evidence type="ECO:0000256" key="6">
    <source>
        <dbReference type="SAM" id="MobiDB-lite"/>
    </source>
</evidence>
<protein>
    <submittedName>
        <fullName evidence="7">CYP74A</fullName>
    </submittedName>
</protein>
<keyword evidence="1 5" id="KW-0349">Heme</keyword>
<keyword evidence="3 5" id="KW-0408">Iron</keyword>
<dbReference type="GO" id="GO:0004497">
    <property type="term" value="F:monooxygenase activity"/>
    <property type="evidence" value="ECO:0007669"/>
    <property type="project" value="InterPro"/>
</dbReference>
<dbReference type="Gene3D" id="1.10.630.10">
    <property type="entry name" value="Cytochrome P450"/>
    <property type="match status" value="1"/>
</dbReference>
<evidence type="ECO:0000256" key="5">
    <source>
        <dbReference type="PIRSR" id="PIRSR602403-1"/>
    </source>
</evidence>
<dbReference type="InterPro" id="IPR036396">
    <property type="entry name" value="Cyt_P450_sf"/>
</dbReference>
<dbReference type="SUPFAM" id="SSF48264">
    <property type="entry name" value="Cytochrome P450"/>
    <property type="match status" value="1"/>
</dbReference>
<dbReference type="PANTHER" id="PTHR24286:SF302">
    <property type="entry name" value="ALLENE OXIDE SYNTHASE 2"/>
    <property type="match status" value="1"/>
</dbReference>
<keyword evidence="4" id="KW-0456">Lyase</keyword>
<sequence>MGSSSRKISSISPDKNESPTTELPIKEIPGNYGVPFISPIKDRLDYFYNQGRDEFFKSRVEKYQSTVFRANMPPGPFMASNPNVVVLLDAATFPVLFDMSKVEKRDLFTGTYMPSTSLTGGYRVCSYLDPSEPNHAKLKRLFFTLLASRHDKFIPEFHDSFSVLFDSLESEIKTKGESNFNTLNDKTSFDYLLKAYFGKNPTDTSIGSKGGSLTTKWLFFQLSPLITLGLPKIFNFLEDFLLHTFPLPPFLVKSDYKKLYDVFQTSATSLLDEAEKLGLKREEACHNLLFVTCFNGYGGMKVLFPGIVKWVGLAGEKLHKQLAQEIRSAVKDEGGVTLSAIEKMTLTKSVVYEALRIEPPVMFQYGKAKKDLVIESHDAAFQVKKGEMMFGFQPFATKDPKIFARAEDFVGNRFVGEEGEKLLKYVLWSNGPETENPTEGNKQCPGKDFVVLVARLLLVELFLRYDTFTVEASTVLLGTSVTVKSLTKASGEDI</sequence>
<dbReference type="GO" id="GO:0019752">
    <property type="term" value="P:carboxylic acid metabolic process"/>
    <property type="evidence" value="ECO:0007669"/>
    <property type="project" value="UniProtKB-ARBA"/>
</dbReference>
<dbReference type="GO" id="GO:0016829">
    <property type="term" value="F:lyase activity"/>
    <property type="evidence" value="ECO:0007669"/>
    <property type="project" value="UniProtKB-KW"/>
</dbReference>
<dbReference type="PRINTS" id="PR00465">
    <property type="entry name" value="EP450IV"/>
</dbReference>